<dbReference type="NCBIfam" id="TIGR01414">
    <property type="entry name" value="autotrans_barl"/>
    <property type="match status" value="1"/>
</dbReference>
<dbReference type="InterPro" id="IPR011250">
    <property type="entry name" value="OMP/PagP_B-barrel"/>
</dbReference>
<dbReference type="Pfam" id="PF13505">
    <property type="entry name" value="OMP_b-brl"/>
    <property type="match status" value="1"/>
</dbReference>
<evidence type="ECO:0000256" key="5">
    <source>
        <dbReference type="ARBA" id="ARBA00038306"/>
    </source>
</evidence>
<dbReference type="PANTHER" id="PTHR34001">
    <property type="entry name" value="BLL7405 PROTEIN"/>
    <property type="match status" value="1"/>
</dbReference>
<dbReference type="SUPFAM" id="SSF56925">
    <property type="entry name" value="OMPA-like"/>
    <property type="match status" value="1"/>
</dbReference>
<dbReference type="InterPro" id="IPR006315">
    <property type="entry name" value="OM_autotransptr_brl_dom"/>
</dbReference>
<dbReference type="EMBL" id="BSPC01000026">
    <property type="protein sequence ID" value="GLS20038.1"/>
    <property type="molecule type" value="Genomic_DNA"/>
</dbReference>
<dbReference type="InterPro" id="IPR027385">
    <property type="entry name" value="Beta-barrel_OMP"/>
</dbReference>
<keyword evidence="2 6" id="KW-0732">Signal</keyword>
<dbReference type="PANTHER" id="PTHR34001:SF3">
    <property type="entry name" value="BLL7405 PROTEIN"/>
    <property type="match status" value="1"/>
</dbReference>
<feature type="signal peptide" evidence="6">
    <location>
        <begin position="1"/>
        <end position="22"/>
    </location>
</feature>
<organism evidence="8 9">
    <name type="scientific">Labrys miyagiensis</name>
    <dbReference type="NCBI Taxonomy" id="346912"/>
    <lineage>
        <taxon>Bacteria</taxon>
        <taxon>Pseudomonadati</taxon>
        <taxon>Pseudomonadota</taxon>
        <taxon>Alphaproteobacteria</taxon>
        <taxon>Hyphomicrobiales</taxon>
        <taxon>Xanthobacteraceae</taxon>
        <taxon>Labrys</taxon>
    </lineage>
</organism>
<evidence type="ECO:0000313" key="9">
    <source>
        <dbReference type="Proteomes" id="UP001156882"/>
    </source>
</evidence>
<reference evidence="9" key="1">
    <citation type="journal article" date="2019" name="Int. J. Syst. Evol. Microbiol.">
        <title>The Global Catalogue of Microorganisms (GCM) 10K type strain sequencing project: providing services to taxonomists for standard genome sequencing and annotation.</title>
        <authorList>
            <consortium name="The Broad Institute Genomics Platform"/>
            <consortium name="The Broad Institute Genome Sequencing Center for Infectious Disease"/>
            <person name="Wu L."/>
            <person name="Ma J."/>
        </authorList>
    </citation>
    <scope>NUCLEOTIDE SEQUENCE [LARGE SCALE GENOMIC DNA]</scope>
    <source>
        <strain evidence="9">NBRC 101365</strain>
    </source>
</reference>
<dbReference type="Gene3D" id="2.40.160.20">
    <property type="match status" value="1"/>
</dbReference>
<keyword evidence="3" id="KW-0472">Membrane</keyword>
<evidence type="ECO:0000256" key="1">
    <source>
        <dbReference type="ARBA" id="ARBA00004442"/>
    </source>
</evidence>
<comment type="subcellular location">
    <subcellularLocation>
        <location evidence="1">Cell outer membrane</location>
    </subcellularLocation>
</comment>
<evidence type="ECO:0000256" key="3">
    <source>
        <dbReference type="ARBA" id="ARBA00023136"/>
    </source>
</evidence>
<feature type="chain" id="PRO_5046457551" evidence="6">
    <location>
        <begin position="23"/>
        <end position="258"/>
    </location>
</feature>
<evidence type="ECO:0000313" key="8">
    <source>
        <dbReference type="EMBL" id="GLS20038.1"/>
    </source>
</evidence>
<dbReference type="Proteomes" id="UP001156882">
    <property type="component" value="Unassembled WGS sequence"/>
</dbReference>
<name>A0ABQ6CIF4_9HYPH</name>
<evidence type="ECO:0000256" key="4">
    <source>
        <dbReference type="ARBA" id="ARBA00023237"/>
    </source>
</evidence>
<comment type="similarity">
    <text evidence="5">Belongs to the Omp25/RopB family.</text>
</comment>
<dbReference type="InterPro" id="IPR051692">
    <property type="entry name" value="OMP-like"/>
</dbReference>
<sequence length="258" mass="27154">MQALKNVLLVGAVVFMPAAAFASDLAPTPVEPVPPVVEPTFTWTGFFAGANAGWARGSLDTDLTAIPPAPPAPPPLAAALGATTTLVAGHGHLKDTANSVVLGGQIGYNYQFDPHWVVGAEADLQYTGMHSTAHAIGANNIPISVKTQLDWFGTLRLRAGYAFDSFLVYGTGGLAYGNVKAKVGVPGESISDSDVRVGWTLGAGAEYALTQHWILRAEYLYVDLGKKATINKTVGGFRITDKPDVSLNVVRAAVNYKF</sequence>
<evidence type="ECO:0000256" key="2">
    <source>
        <dbReference type="ARBA" id="ARBA00022729"/>
    </source>
</evidence>
<proteinExistence type="inferred from homology"/>
<keyword evidence="9" id="KW-1185">Reference proteome</keyword>
<evidence type="ECO:0000259" key="7">
    <source>
        <dbReference type="Pfam" id="PF13505"/>
    </source>
</evidence>
<protein>
    <submittedName>
        <fullName evidence="8">Membrane protein</fullName>
    </submittedName>
</protein>
<evidence type="ECO:0000256" key="6">
    <source>
        <dbReference type="SAM" id="SignalP"/>
    </source>
</evidence>
<gene>
    <name evidence="8" type="ORF">GCM10007874_30550</name>
</gene>
<keyword evidence="4" id="KW-0998">Cell outer membrane</keyword>
<feature type="domain" description="Outer membrane protein beta-barrel" evidence="7">
    <location>
        <begin position="80"/>
        <end position="258"/>
    </location>
</feature>
<comment type="caution">
    <text evidence="8">The sequence shown here is derived from an EMBL/GenBank/DDBJ whole genome shotgun (WGS) entry which is preliminary data.</text>
</comment>
<accession>A0ABQ6CIF4</accession>
<dbReference type="RefSeq" id="WP_284313120.1">
    <property type="nucleotide sequence ID" value="NZ_BSPC01000026.1"/>
</dbReference>